<dbReference type="InterPro" id="IPR041698">
    <property type="entry name" value="Methyltransf_25"/>
</dbReference>
<feature type="domain" description="Methyltransferase" evidence="1">
    <location>
        <begin position="60"/>
        <end position="153"/>
    </location>
</feature>
<dbReference type="AlphaFoldDB" id="B2IHZ0"/>
<dbReference type="PANTHER" id="PTHR43464">
    <property type="entry name" value="METHYLTRANSFERASE"/>
    <property type="match status" value="1"/>
</dbReference>
<dbReference type="GO" id="GO:0010420">
    <property type="term" value="F:polyprenyldihydroxybenzoate methyltransferase activity"/>
    <property type="evidence" value="ECO:0007669"/>
    <property type="project" value="TreeGrafter"/>
</dbReference>
<sequence length="216" mass="23779">MHKGNEESSVPDPLRRAWFETVYDAAGGDPAKVPWANLLPHPLTRTWIEGQARGIDGLRVLDIGCGLGDNAECLAAARAKVTAFDLVPKAIAWARQRFPDSPVDYQAGDLFALPASWLHAFDLVHECYTLQALSVSLLPKALAQLASLLAPGGKVLLIARARGEDEEIEGPPWPLPPSIFEEAKRQGLFPLMVEDIMATAEVGRRHWRALLQYQDR</sequence>
<gene>
    <name evidence="2" type="ordered locus">Bind_2424</name>
</gene>
<keyword evidence="3" id="KW-1185">Reference proteome</keyword>
<dbReference type="SUPFAM" id="SSF53335">
    <property type="entry name" value="S-adenosyl-L-methionine-dependent methyltransferases"/>
    <property type="match status" value="1"/>
</dbReference>
<dbReference type="GO" id="GO:0032259">
    <property type="term" value="P:methylation"/>
    <property type="evidence" value="ECO:0007669"/>
    <property type="project" value="UniProtKB-KW"/>
</dbReference>
<keyword evidence="2" id="KW-0808">Transferase</keyword>
<dbReference type="eggNOG" id="COG2227">
    <property type="taxonomic scope" value="Bacteria"/>
</dbReference>
<dbReference type="PANTHER" id="PTHR43464:SF23">
    <property type="entry name" value="JUVENILE HORMONE ACID O-METHYLTRANSFERASE"/>
    <property type="match status" value="1"/>
</dbReference>
<dbReference type="Gene3D" id="3.40.50.150">
    <property type="entry name" value="Vaccinia Virus protein VP39"/>
    <property type="match status" value="1"/>
</dbReference>
<evidence type="ECO:0000313" key="3">
    <source>
        <dbReference type="Proteomes" id="UP000001695"/>
    </source>
</evidence>
<name>B2IHZ0_BEII9</name>
<evidence type="ECO:0000313" key="2">
    <source>
        <dbReference type="EMBL" id="ACB96033.1"/>
    </source>
</evidence>
<dbReference type="Proteomes" id="UP000001695">
    <property type="component" value="Chromosome"/>
</dbReference>
<dbReference type="InterPro" id="IPR029063">
    <property type="entry name" value="SAM-dependent_MTases_sf"/>
</dbReference>
<evidence type="ECO:0000259" key="1">
    <source>
        <dbReference type="Pfam" id="PF13649"/>
    </source>
</evidence>
<keyword evidence="2" id="KW-0489">Methyltransferase</keyword>
<dbReference type="KEGG" id="bid:Bind_2424"/>
<reference evidence="3" key="1">
    <citation type="submission" date="2008-03" db="EMBL/GenBank/DDBJ databases">
        <title>Complete sequence of chromosome of Beijerinckia indica subsp. indica ATCC 9039.</title>
        <authorList>
            <consortium name="US DOE Joint Genome Institute"/>
            <person name="Copeland A."/>
            <person name="Lucas S."/>
            <person name="Lapidus A."/>
            <person name="Glavina del Rio T."/>
            <person name="Dalin E."/>
            <person name="Tice H."/>
            <person name="Bruce D."/>
            <person name="Goodwin L."/>
            <person name="Pitluck S."/>
            <person name="LaButti K."/>
            <person name="Schmutz J."/>
            <person name="Larimer F."/>
            <person name="Land M."/>
            <person name="Hauser L."/>
            <person name="Kyrpides N."/>
            <person name="Mikhailova N."/>
            <person name="Dunfield P.F."/>
            <person name="Dedysh S.N."/>
            <person name="Liesack W."/>
            <person name="Saw J.H."/>
            <person name="Alam M."/>
            <person name="Chen Y."/>
            <person name="Murrell J.C."/>
            <person name="Richardson P."/>
        </authorList>
    </citation>
    <scope>NUCLEOTIDE SEQUENCE [LARGE SCALE GENOMIC DNA]</scope>
    <source>
        <strain evidence="3">ATCC 9039 / DSM 1715 / NCIMB 8712</strain>
    </source>
</reference>
<proteinExistence type="predicted"/>
<reference evidence="2 3" key="2">
    <citation type="journal article" date="2010" name="J. Bacteriol.">
        <title>Complete genome sequence of Beijerinckia indica subsp. indica.</title>
        <authorList>
            <person name="Tamas I."/>
            <person name="Dedysh S.N."/>
            <person name="Liesack W."/>
            <person name="Stott M.B."/>
            <person name="Alam M."/>
            <person name="Murrell J.C."/>
            <person name="Dunfield P.F."/>
        </authorList>
    </citation>
    <scope>NUCLEOTIDE SEQUENCE [LARGE SCALE GENOMIC DNA]</scope>
    <source>
        <strain evidence="3">ATCC 9039 / DSM 1715 / NCIMB 8712</strain>
    </source>
</reference>
<organism evidence="2 3">
    <name type="scientific">Beijerinckia indica subsp. indica (strain ATCC 9039 / DSM 1715 / NCIMB 8712)</name>
    <dbReference type="NCBI Taxonomy" id="395963"/>
    <lineage>
        <taxon>Bacteria</taxon>
        <taxon>Pseudomonadati</taxon>
        <taxon>Pseudomonadota</taxon>
        <taxon>Alphaproteobacteria</taxon>
        <taxon>Hyphomicrobiales</taxon>
        <taxon>Beijerinckiaceae</taxon>
        <taxon>Beijerinckia</taxon>
    </lineage>
</organism>
<dbReference type="HOGENOM" id="CLU_105064_0_0_5"/>
<dbReference type="EMBL" id="CP001016">
    <property type="protein sequence ID" value="ACB96033.1"/>
    <property type="molecule type" value="Genomic_DNA"/>
</dbReference>
<protein>
    <submittedName>
        <fullName evidence="2">Methyltransferase type 11</fullName>
    </submittedName>
</protein>
<dbReference type="STRING" id="395963.Bind_2424"/>
<dbReference type="Pfam" id="PF13649">
    <property type="entry name" value="Methyltransf_25"/>
    <property type="match status" value="1"/>
</dbReference>
<dbReference type="CDD" id="cd02440">
    <property type="entry name" value="AdoMet_MTases"/>
    <property type="match status" value="1"/>
</dbReference>
<accession>B2IHZ0</accession>